<accession>A0AAN3BET8</accession>
<sequence length="297" mass="35133">MWTSLHIYYYDNQDYLVRNLIYPVIADIEKQFFFIRYWDGGPHIRLRVKNLKESHTKYLVEQCSLFLKKNPSTISIDAEIYSRQSKALSEQEKEGTIIKELIENNSIKLEKYNRESEKYFGIQGLKIAEEQFYYSSQLVISFLMEKPNVKKKYIFSSILINILIDIFLTDMSFSEKTEYLDYYISYWTNFTKTSHSEVLKWRKNISTEMILFCINPLNIISQTLLDDIVQQFSNTYQAIQEKLPLKAKYSLLFNFIHLTNNRLGLNPKDEICVAAISSSVVSKKNSFTERGNYNELF</sequence>
<feature type="domain" description="Thiopeptide-type bacteriocin biosynthesis" evidence="1">
    <location>
        <begin position="2"/>
        <end position="276"/>
    </location>
</feature>
<dbReference type="NCBIfam" id="TIGR03891">
    <property type="entry name" value="thiopep_ocin"/>
    <property type="match status" value="1"/>
</dbReference>
<evidence type="ECO:0000313" key="2">
    <source>
        <dbReference type="EMBL" id="EAE2355668.1"/>
    </source>
</evidence>
<protein>
    <recommendedName>
        <fullName evidence="1">Thiopeptide-type bacteriocin biosynthesis domain-containing protein</fullName>
    </recommendedName>
</protein>
<comment type="caution">
    <text evidence="2">The sequence shown here is derived from an EMBL/GenBank/DDBJ whole genome shotgun (WGS) entry which is preliminary data.</text>
</comment>
<dbReference type="InterPro" id="IPR023809">
    <property type="entry name" value="Thiopep_bacteriocin_synth_dom"/>
</dbReference>
<reference evidence="2 3" key="1">
    <citation type="submission" date="2018-06" db="EMBL/GenBank/DDBJ databases">
        <authorList>
            <consortium name="PulseNet: The National Subtyping Network for Foodborne Disease Surveillance"/>
            <person name="Tarr C.L."/>
            <person name="Trees E."/>
            <person name="Katz L.S."/>
            <person name="Carleton-Romer H.A."/>
            <person name="Stroika S."/>
            <person name="Kucerova Z."/>
            <person name="Roache K.F."/>
            <person name="Sabol A.L."/>
            <person name="Besser J."/>
            <person name="Gerner-Smidt P."/>
        </authorList>
    </citation>
    <scope>NUCLEOTIDE SEQUENCE [LARGE SCALE GENOMIC DNA]</scope>
    <source>
        <strain evidence="2 3">PNUSAL000134</strain>
    </source>
</reference>
<organism evidence="2 3">
    <name type="scientific">Listeria monocytogenes</name>
    <dbReference type="NCBI Taxonomy" id="1639"/>
    <lineage>
        <taxon>Bacteria</taxon>
        <taxon>Bacillati</taxon>
        <taxon>Bacillota</taxon>
        <taxon>Bacilli</taxon>
        <taxon>Bacillales</taxon>
        <taxon>Listeriaceae</taxon>
        <taxon>Listeria</taxon>
    </lineage>
</organism>
<name>A0AAN3BET8_LISMN</name>
<evidence type="ECO:0000259" key="1">
    <source>
        <dbReference type="Pfam" id="PF14028"/>
    </source>
</evidence>
<gene>
    <name evidence="2" type="ORF">Y261_15130</name>
</gene>
<dbReference type="Pfam" id="PF14028">
    <property type="entry name" value="Lant_dehydr_C"/>
    <property type="match status" value="1"/>
</dbReference>
<proteinExistence type="predicted"/>
<dbReference type="EMBL" id="AAAREG010000034">
    <property type="protein sequence ID" value="EAE2355668.1"/>
    <property type="molecule type" value="Genomic_DNA"/>
</dbReference>
<dbReference type="Proteomes" id="UP000336166">
    <property type="component" value="Unassembled WGS sequence"/>
</dbReference>
<evidence type="ECO:0000313" key="3">
    <source>
        <dbReference type="Proteomes" id="UP000336166"/>
    </source>
</evidence>
<dbReference type="AlphaFoldDB" id="A0AAN3BET8"/>